<dbReference type="OMA" id="HAMELIW"/>
<dbReference type="InterPro" id="IPR011989">
    <property type="entry name" value="ARM-like"/>
</dbReference>
<name>B4GK93_DROPE</name>
<dbReference type="HOGENOM" id="CLU_046600_0_0_1"/>
<dbReference type="Proteomes" id="UP000008744">
    <property type="component" value="Unassembled WGS sequence"/>
</dbReference>
<proteinExistence type="predicted"/>
<keyword evidence="2" id="KW-1185">Reference proteome</keyword>
<reference evidence="1 2" key="1">
    <citation type="journal article" date="2007" name="Nature">
        <title>Evolution of genes and genomes on the Drosophila phylogeny.</title>
        <authorList>
            <consortium name="Drosophila 12 Genomes Consortium"/>
            <person name="Clark A.G."/>
            <person name="Eisen M.B."/>
            <person name="Smith D.R."/>
            <person name="Bergman C.M."/>
            <person name="Oliver B."/>
            <person name="Markow T.A."/>
            <person name="Kaufman T.C."/>
            <person name="Kellis M."/>
            <person name="Gelbart W."/>
            <person name="Iyer V.N."/>
            <person name="Pollard D.A."/>
            <person name="Sackton T.B."/>
            <person name="Larracuente A.M."/>
            <person name="Singh N.D."/>
            <person name="Abad J.P."/>
            <person name="Abt D.N."/>
            <person name="Adryan B."/>
            <person name="Aguade M."/>
            <person name="Akashi H."/>
            <person name="Anderson W.W."/>
            <person name="Aquadro C.F."/>
            <person name="Ardell D.H."/>
            <person name="Arguello R."/>
            <person name="Artieri C.G."/>
            <person name="Barbash D.A."/>
            <person name="Barker D."/>
            <person name="Barsanti P."/>
            <person name="Batterham P."/>
            <person name="Batzoglou S."/>
            <person name="Begun D."/>
            <person name="Bhutkar A."/>
            <person name="Blanco E."/>
            <person name="Bosak S.A."/>
            <person name="Bradley R.K."/>
            <person name="Brand A.D."/>
            <person name="Brent M.R."/>
            <person name="Brooks A.N."/>
            <person name="Brown R.H."/>
            <person name="Butlin R.K."/>
            <person name="Caggese C."/>
            <person name="Calvi B.R."/>
            <person name="Bernardo de Carvalho A."/>
            <person name="Caspi A."/>
            <person name="Castrezana S."/>
            <person name="Celniker S.E."/>
            <person name="Chang J.L."/>
            <person name="Chapple C."/>
            <person name="Chatterji S."/>
            <person name="Chinwalla A."/>
            <person name="Civetta A."/>
            <person name="Clifton S.W."/>
            <person name="Comeron J.M."/>
            <person name="Costello J.C."/>
            <person name="Coyne J.A."/>
            <person name="Daub J."/>
            <person name="David R.G."/>
            <person name="Delcher A.L."/>
            <person name="Delehaunty K."/>
            <person name="Do C.B."/>
            <person name="Ebling H."/>
            <person name="Edwards K."/>
            <person name="Eickbush T."/>
            <person name="Evans J.D."/>
            <person name="Filipski A."/>
            <person name="Findeiss S."/>
            <person name="Freyhult E."/>
            <person name="Fulton L."/>
            <person name="Fulton R."/>
            <person name="Garcia A.C."/>
            <person name="Gardiner A."/>
            <person name="Garfield D.A."/>
            <person name="Garvin B.E."/>
            <person name="Gibson G."/>
            <person name="Gilbert D."/>
            <person name="Gnerre S."/>
            <person name="Godfrey J."/>
            <person name="Good R."/>
            <person name="Gotea V."/>
            <person name="Gravely B."/>
            <person name="Greenberg A.J."/>
            <person name="Griffiths-Jones S."/>
            <person name="Gross S."/>
            <person name="Guigo R."/>
            <person name="Gustafson E.A."/>
            <person name="Haerty W."/>
            <person name="Hahn M.W."/>
            <person name="Halligan D.L."/>
            <person name="Halpern A.L."/>
            <person name="Halter G.M."/>
            <person name="Han M.V."/>
            <person name="Heger A."/>
            <person name="Hillier L."/>
            <person name="Hinrichs A.S."/>
            <person name="Holmes I."/>
            <person name="Hoskins R.A."/>
            <person name="Hubisz M.J."/>
            <person name="Hultmark D."/>
            <person name="Huntley M.A."/>
            <person name="Jaffe D.B."/>
            <person name="Jagadeeshan S."/>
            <person name="Jeck W.R."/>
            <person name="Johnson J."/>
            <person name="Jones C.D."/>
            <person name="Jordan W.C."/>
            <person name="Karpen G.H."/>
            <person name="Kataoka E."/>
            <person name="Keightley P.D."/>
            <person name="Kheradpour P."/>
            <person name="Kirkness E.F."/>
            <person name="Koerich L.B."/>
            <person name="Kristiansen K."/>
            <person name="Kudrna D."/>
            <person name="Kulathinal R.J."/>
            <person name="Kumar S."/>
            <person name="Kwok R."/>
            <person name="Lander E."/>
            <person name="Langley C.H."/>
            <person name="Lapoint R."/>
            <person name="Lazzaro B.P."/>
            <person name="Lee S.J."/>
            <person name="Levesque L."/>
            <person name="Li R."/>
            <person name="Lin C.F."/>
            <person name="Lin M.F."/>
            <person name="Lindblad-Toh K."/>
            <person name="Llopart A."/>
            <person name="Long M."/>
            <person name="Low L."/>
            <person name="Lozovsky E."/>
            <person name="Lu J."/>
            <person name="Luo M."/>
            <person name="Machado C.A."/>
            <person name="Makalowski W."/>
            <person name="Marzo M."/>
            <person name="Matsuda M."/>
            <person name="Matzkin L."/>
            <person name="McAllister B."/>
            <person name="McBride C.S."/>
            <person name="McKernan B."/>
            <person name="McKernan K."/>
            <person name="Mendez-Lago M."/>
            <person name="Minx P."/>
            <person name="Mollenhauer M.U."/>
            <person name="Montooth K."/>
            <person name="Mount S.M."/>
            <person name="Mu X."/>
            <person name="Myers E."/>
            <person name="Negre B."/>
            <person name="Newfeld S."/>
            <person name="Nielsen R."/>
            <person name="Noor M.A."/>
            <person name="O'Grady P."/>
            <person name="Pachter L."/>
            <person name="Papaceit M."/>
            <person name="Parisi M.J."/>
            <person name="Parisi M."/>
            <person name="Parts L."/>
            <person name="Pedersen J.S."/>
            <person name="Pesole G."/>
            <person name="Phillippy A.M."/>
            <person name="Ponting C.P."/>
            <person name="Pop M."/>
            <person name="Porcelli D."/>
            <person name="Powell J.R."/>
            <person name="Prohaska S."/>
            <person name="Pruitt K."/>
            <person name="Puig M."/>
            <person name="Quesneville H."/>
            <person name="Ram K.R."/>
            <person name="Rand D."/>
            <person name="Rasmussen M.D."/>
            <person name="Reed L.K."/>
            <person name="Reenan R."/>
            <person name="Reily A."/>
            <person name="Remington K.A."/>
            <person name="Rieger T.T."/>
            <person name="Ritchie M.G."/>
            <person name="Robin C."/>
            <person name="Rogers Y.H."/>
            <person name="Rohde C."/>
            <person name="Rozas J."/>
            <person name="Rubenfield M.J."/>
            <person name="Ruiz A."/>
            <person name="Russo S."/>
            <person name="Salzberg S.L."/>
            <person name="Sanchez-Gracia A."/>
            <person name="Saranga D.J."/>
            <person name="Sato H."/>
            <person name="Schaeffer S.W."/>
            <person name="Schatz M.C."/>
            <person name="Schlenke T."/>
            <person name="Schwartz R."/>
            <person name="Segarra C."/>
            <person name="Singh R.S."/>
            <person name="Sirot L."/>
            <person name="Sirota M."/>
            <person name="Sisneros N.B."/>
            <person name="Smith C.D."/>
            <person name="Smith T.F."/>
            <person name="Spieth J."/>
            <person name="Stage D.E."/>
            <person name="Stark A."/>
            <person name="Stephan W."/>
            <person name="Strausberg R.L."/>
            <person name="Strempel S."/>
            <person name="Sturgill D."/>
            <person name="Sutton G."/>
            <person name="Sutton G.G."/>
            <person name="Tao W."/>
            <person name="Teichmann S."/>
            <person name="Tobari Y.N."/>
            <person name="Tomimura Y."/>
            <person name="Tsolas J.M."/>
            <person name="Valente V.L."/>
            <person name="Venter E."/>
            <person name="Venter J.C."/>
            <person name="Vicario S."/>
            <person name="Vieira F.G."/>
            <person name="Vilella A.J."/>
            <person name="Villasante A."/>
            <person name="Walenz B."/>
            <person name="Wang J."/>
            <person name="Wasserman M."/>
            <person name="Watts T."/>
            <person name="Wilson D."/>
            <person name="Wilson R.K."/>
            <person name="Wing R.A."/>
            <person name="Wolfner M.F."/>
            <person name="Wong A."/>
            <person name="Wong G.K."/>
            <person name="Wu C.I."/>
            <person name="Wu G."/>
            <person name="Yamamoto D."/>
            <person name="Yang H.P."/>
            <person name="Yang S.P."/>
            <person name="Yorke J.A."/>
            <person name="Yoshida K."/>
            <person name="Zdobnov E."/>
            <person name="Zhang P."/>
            <person name="Zhang Y."/>
            <person name="Zimin A.V."/>
            <person name="Baldwin J."/>
            <person name="Abdouelleil A."/>
            <person name="Abdulkadir J."/>
            <person name="Abebe A."/>
            <person name="Abera B."/>
            <person name="Abreu J."/>
            <person name="Acer S.C."/>
            <person name="Aftuck L."/>
            <person name="Alexander A."/>
            <person name="An P."/>
            <person name="Anderson E."/>
            <person name="Anderson S."/>
            <person name="Arachi H."/>
            <person name="Azer M."/>
            <person name="Bachantsang P."/>
            <person name="Barry A."/>
            <person name="Bayul T."/>
            <person name="Berlin A."/>
            <person name="Bessette D."/>
            <person name="Bloom T."/>
            <person name="Blye J."/>
            <person name="Boguslavskiy L."/>
            <person name="Bonnet C."/>
            <person name="Boukhgalter B."/>
            <person name="Bourzgui I."/>
            <person name="Brown A."/>
            <person name="Cahill P."/>
            <person name="Channer S."/>
            <person name="Cheshatsang Y."/>
            <person name="Chuda L."/>
            <person name="Citroen M."/>
            <person name="Collymore A."/>
            <person name="Cooke P."/>
            <person name="Costello M."/>
            <person name="D'Aco K."/>
            <person name="Daza R."/>
            <person name="De Haan G."/>
            <person name="DeGray S."/>
            <person name="DeMaso C."/>
            <person name="Dhargay N."/>
            <person name="Dooley K."/>
            <person name="Dooley E."/>
            <person name="Doricent M."/>
            <person name="Dorje P."/>
            <person name="Dorjee K."/>
            <person name="Dupes A."/>
            <person name="Elong R."/>
            <person name="Falk J."/>
            <person name="Farina A."/>
            <person name="Faro S."/>
            <person name="Ferguson D."/>
            <person name="Fisher S."/>
            <person name="Foley C.D."/>
            <person name="Franke A."/>
            <person name="Friedrich D."/>
            <person name="Gadbois L."/>
            <person name="Gearin G."/>
            <person name="Gearin C.R."/>
            <person name="Giannoukos G."/>
            <person name="Goode T."/>
            <person name="Graham J."/>
            <person name="Grandbois E."/>
            <person name="Grewal S."/>
            <person name="Gyaltsen K."/>
            <person name="Hafez N."/>
            <person name="Hagos B."/>
            <person name="Hall J."/>
            <person name="Henson C."/>
            <person name="Hollinger A."/>
            <person name="Honan T."/>
            <person name="Huard M.D."/>
            <person name="Hughes L."/>
            <person name="Hurhula B."/>
            <person name="Husby M.E."/>
            <person name="Kamat A."/>
            <person name="Kanga B."/>
            <person name="Kashin S."/>
            <person name="Khazanovich D."/>
            <person name="Kisner P."/>
            <person name="Lance K."/>
            <person name="Lara M."/>
            <person name="Lee W."/>
            <person name="Lennon N."/>
            <person name="Letendre F."/>
            <person name="LeVine R."/>
            <person name="Lipovsky A."/>
            <person name="Liu X."/>
            <person name="Liu J."/>
            <person name="Liu S."/>
            <person name="Lokyitsang T."/>
            <person name="Lokyitsang Y."/>
            <person name="Lubonja R."/>
            <person name="Lui A."/>
            <person name="MacDonald P."/>
            <person name="Magnisalis V."/>
            <person name="Maru K."/>
            <person name="Matthews C."/>
            <person name="McCusker W."/>
            <person name="McDonough S."/>
            <person name="Mehta T."/>
            <person name="Meldrim J."/>
            <person name="Meneus L."/>
            <person name="Mihai O."/>
            <person name="Mihalev A."/>
            <person name="Mihova T."/>
            <person name="Mittelman R."/>
            <person name="Mlenga V."/>
            <person name="Montmayeur A."/>
            <person name="Mulrain L."/>
            <person name="Navidi A."/>
            <person name="Naylor J."/>
            <person name="Negash T."/>
            <person name="Nguyen T."/>
            <person name="Nguyen N."/>
            <person name="Nicol R."/>
            <person name="Norbu C."/>
            <person name="Norbu N."/>
            <person name="Novod N."/>
            <person name="O'Neill B."/>
            <person name="Osman S."/>
            <person name="Markiewicz E."/>
            <person name="Oyono O.L."/>
            <person name="Patti C."/>
            <person name="Phunkhang P."/>
            <person name="Pierre F."/>
            <person name="Priest M."/>
            <person name="Raghuraman S."/>
            <person name="Rege F."/>
            <person name="Reyes R."/>
            <person name="Rise C."/>
            <person name="Rogov P."/>
            <person name="Ross K."/>
            <person name="Ryan E."/>
            <person name="Settipalli S."/>
            <person name="Shea T."/>
            <person name="Sherpa N."/>
            <person name="Shi L."/>
            <person name="Shih D."/>
            <person name="Sparrow T."/>
            <person name="Spaulding J."/>
            <person name="Stalker J."/>
            <person name="Stange-Thomann N."/>
            <person name="Stavropoulos S."/>
            <person name="Stone C."/>
            <person name="Strader C."/>
            <person name="Tesfaye S."/>
            <person name="Thomson T."/>
            <person name="Thoulutsang Y."/>
            <person name="Thoulutsang D."/>
            <person name="Topham K."/>
            <person name="Topping I."/>
            <person name="Tsamla T."/>
            <person name="Vassiliev H."/>
            <person name="Vo A."/>
            <person name="Wangchuk T."/>
            <person name="Wangdi T."/>
            <person name="Weiand M."/>
            <person name="Wilkinson J."/>
            <person name="Wilson A."/>
            <person name="Yadav S."/>
            <person name="Young G."/>
            <person name="Yu Q."/>
            <person name="Zembek L."/>
            <person name="Zhong D."/>
            <person name="Zimmer A."/>
            <person name="Zwirko Z."/>
            <person name="Jaffe D.B."/>
            <person name="Alvarez P."/>
            <person name="Brockman W."/>
            <person name="Butler J."/>
            <person name="Chin C."/>
            <person name="Gnerre S."/>
            <person name="Grabherr M."/>
            <person name="Kleber M."/>
            <person name="Mauceli E."/>
            <person name="MacCallum I."/>
        </authorList>
    </citation>
    <scope>NUCLEOTIDE SEQUENCE [LARGE SCALE GENOMIC DNA]</scope>
    <source>
        <strain evidence="2">MSH-3 / Tucson 14011-0111.49</strain>
    </source>
</reference>
<gene>
    <name evidence="1" type="primary">Dper\GL26036</name>
    <name evidence="1" type="ORF">Dper_GL26036</name>
</gene>
<organism evidence="2">
    <name type="scientific">Drosophila persimilis</name>
    <name type="common">Fruit fly</name>
    <dbReference type="NCBI Taxonomy" id="7234"/>
    <lineage>
        <taxon>Eukaryota</taxon>
        <taxon>Metazoa</taxon>
        <taxon>Ecdysozoa</taxon>
        <taxon>Arthropoda</taxon>
        <taxon>Hexapoda</taxon>
        <taxon>Insecta</taxon>
        <taxon>Pterygota</taxon>
        <taxon>Neoptera</taxon>
        <taxon>Endopterygota</taxon>
        <taxon>Diptera</taxon>
        <taxon>Brachycera</taxon>
        <taxon>Muscomorpha</taxon>
        <taxon>Ephydroidea</taxon>
        <taxon>Drosophilidae</taxon>
        <taxon>Drosophila</taxon>
        <taxon>Sophophora</taxon>
    </lineage>
</organism>
<dbReference type="EMBL" id="CH479184">
    <property type="protein sequence ID" value="EDW37059.1"/>
    <property type="molecule type" value="Genomic_DNA"/>
</dbReference>
<dbReference type="SUPFAM" id="SSF48371">
    <property type="entry name" value="ARM repeat"/>
    <property type="match status" value="1"/>
</dbReference>
<evidence type="ECO:0000313" key="1">
    <source>
        <dbReference type="EMBL" id="EDW37059.1"/>
    </source>
</evidence>
<sequence>MDPQFFSPLCDLSRQMGLISQNQLNIIYDHLAIFELLDNDLKSSQNYGDWILSNMDICWRGRLIETLFFYLEANACQRDPDNAVKALRVLYHVTTYCTEIKMQHISMFSNLFVVLKVVLELTQVLDTIVDCTLDLVSNFLFSSWMIRDAIESSGLLSAMLNKLDWPPGTDVVKQNSLIAKIGLLLYQFLRHKTPGPAITALEKIAKTLAALLSVNQDLTILMPLLKLTRLVAEHQSATERVMIKTGLFANTASLVQSPLYEVKYEAIFILANTCQLYGRVKRHNLYRLPPSTLRYIHHLFLHRCMKIRIMALHLLTGITDNRAIDPSLMCGIMPMVIRCASELELEVEVRVAAGWTLASLTLHLNVRGMAYFMHSGGVHAMCYLLKTVQELPIQLIRNILTAFIKIWESYRYLASHLVNILRECGIMDGLQQYMDSPNHAVRTLATLLKAHKGYDICWVEVLAMLNID</sequence>
<accession>B4GK93</accession>
<dbReference type="Gene3D" id="1.25.10.10">
    <property type="entry name" value="Leucine-rich Repeat Variant"/>
    <property type="match status" value="1"/>
</dbReference>
<dbReference type="AlphaFoldDB" id="B4GK93"/>
<dbReference type="OrthoDB" id="7847096at2759"/>
<dbReference type="KEGG" id="dpe:6593409"/>
<dbReference type="STRING" id="7234.B4GK93"/>
<evidence type="ECO:0000313" key="2">
    <source>
        <dbReference type="Proteomes" id="UP000008744"/>
    </source>
</evidence>
<dbReference type="PhylomeDB" id="B4GK93"/>
<protein>
    <submittedName>
        <fullName evidence="1">GL26036</fullName>
    </submittedName>
</protein>
<dbReference type="InterPro" id="IPR016024">
    <property type="entry name" value="ARM-type_fold"/>
</dbReference>